<name>A0A1G8KXJ1_9RHOB</name>
<organism evidence="13 14">
    <name type="scientific">Lutimaribacter saemankumensis</name>
    <dbReference type="NCBI Taxonomy" id="490829"/>
    <lineage>
        <taxon>Bacteria</taxon>
        <taxon>Pseudomonadati</taxon>
        <taxon>Pseudomonadota</taxon>
        <taxon>Alphaproteobacteria</taxon>
        <taxon>Rhodobacterales</taxon>
        <taxon>Roseobacteraceae</taxon>
        <taxon>Lutimaribacter</taxon>
    </lineage>
</organism>
<dbReference type="Gene3D" id="1.10.1040.50">
    <property type="match status" value="1"/>
</dbReference>
<dbReference type="STRING" id="490829.SAMN05421850_10383"/>
<evidence type="ECO:0000256" key="2">
    <source>
        <dbReference type="ARBA" id="ARBA00007005"/>
    </source>
</evidence>
<comment type="pathway">
    <text evidence="1">Lipid metabolism; fatty acid beta-oxidation.</text>
</comment>
<dbReference type="GO" id="GO:0070403">
    <property type="term" value="F:NAD+ binding"/>
    <property type="evidence" value="ECO:0007669"/>
    <property type="project" value="InterPro"/>
</dbReference>
<dbReference type="InterPro" id="IPR008927">
    <property type="entry name" value="6-PGluconate_DH-like_C_sf"/>
</dbReference>
<dbReference type="PANTHER" id="PTHR43612">
    <property type="entry name" value="TRIFUNCTIONAL ENZYME SUBUNIT ALPHA"/>
    <property type="match status" value="1"/>
</dbReference>
<dbReference type="Pfam" id="PF00725">
    <property type="entry name" value="3HCDH"/>
    <property type="match status" value="1"/>
</dbReference>
<proteinExistence type="inferred from homology"/>
<dbReference type="InterPro" id="IPR050136">
    <property type="entry name" value="FA_oxidation_alpha_subunit"/>
</dbReference>
<dbReference type="EMBL" id="FNEB01000003">
    <property type="protein sequence ID" value="SDI48121.1"/>
    <property type="molecule type" value="Genomic_DNA"/>
</dbReference>
<dbReference type="InterPro" id="IPR029045">
    <property type="entry name" value="ClpP/crotonase-like_dom_sf"/>
</dbReference>
<dbReference type="Gene3D" id="3.90.226.10">
    <property type="entry name" value="2-enoyl-CoA Hydratase, Chain A, domain 1"/>
    <property type="match status" value="1"/>
</dbReference>
<dbReference type="RefSeq" id="WP_090028046.1">
    <property type="nucleotide sequence ID" value="NZ_FNEB01000003.1"/>
</dbReference>
<dbReference type="Pfam" id="PF00378">
    <property type="entry name" value="ECH_1"/>
    <property type="match status" value="1"/>
</dbReference>
<keyword evidence="8" id="KW-0456">Lyase</keyword>
<evidence type="ECO:0000256" key="6">
    <source>
        <dbReference type="ARBA" id="ARBA00023027"/>
    </source>
</evidence>
<evidence type="ECO:0000256" key="9">
    <source>
        <dbReference type="ARBA" id="ARBA00023268"/>
    </source>
</evidence>
<evidence type="ECO:0000256" key="7">
    <source>
        <dbReference type="ARBA" id="ARBA00023098"/>
    </source>
</evidence>
<dbReference type="InterPro" id="IPR001753">
    <property type="entry name" value="Enoyl-CoA_hydra/iso"/>
</dbReference>
<dbReference type="InterPro" id="IPR006108">
    <property type="entry name" value="3HC_DH_C"/>
</dbReference>
<comment type="catalytic activity">
    <reaction evidence="10">
        <text>a (3S)-3-hydroxyacyl-CoA + NAD(+) = a 3-oxoacyl-CoA + NADH + H(+)</text>
        <dbReference type="Rhea" id="RHEA:22432"/>
        <dbReference type="ChEBI" id="CHEBI:15378"/>
        <dbReference type="ChEBI" id="CHEBI:57318"/>
        <dbReference type="ChEBI" id="CHEBI:57540"/>
        <dbReference type="ChEBI" id="CHEBI:57945"/>
        <dbReference type="ChEBI" id="CHEBI:90726"/>
        <dbReference type="EC" id="1.1.1.35"/>
    </reaction>
</comment>
<dbReference type="SUPFAM" id="SSF48179">
    <property type="entry name" value="6-phosphogluconate dehydrogenase C-terminal domain-like"/>
    <property type="match status" value="2"/>
</dbReference>
<dbReference type="InterPro" id="IPR006176">
    <property type="entry name" value="3-OHacyl-CoA_DH_NAD-bd"/>
</dbReference>
<evidence type="ECO:0000256" key="3">
    <source>
        <dbReference type="ARBA" id="ARBA00022832"/>
    </source>
</evidence>
<keyword evidence="4" id="KW-0442">Lipid degradation</keyword>
<keyword evidence="7" id="KW-0443">Lipid metabolism</keyword>
<feature type="domain" description="3-hydroxyacyl-CoA dehydrogenase NAD binding" evidence="12">
    <location>
        <begin position="327"/>
        <end position="505"/>
    </location>
</feature>
<dbReference type="GO" id="GO:0016509">
    <property type="term" value="F:long-chain (3S)-3-hydroxyacyl-CoA dehydrogenase (NAD+) activity"/>
    <property type="evidence" value="ECO:0007669"/>
    <property type="project" value="TreeGrafter"/>
</dbReference>
<dbReference type="SUPFAM" id="SSF51735">
    <property type="entry name" value="NAD(P)-binding Rossmann-fold domains"/>
    <property type="match status" value="1"/>
</dbReference>
<dbReference type="FunFam" id="3.40.50.720:FF:000009">
    <property type="entry name" value="Fatty oxidation complex, alpha subunit"/>
    <property type="match status" value="1"/>
</dbReference>
<evidence type="ECO:0000313" key="13">
    <source>
        <dbReference type="EMBL" id="SDI48121.1"/>
    </source>
</evidence>
<evidence type="ECO:0000313" key="14">
    <source>
        <dbReference type="Proteomes" id="UP000199340"/>
    </source>
</evidence>
<gene>
    <name evidence="13" type="ORF">SAMN05421850_10383</name>
</gene>
<evidence type="ECO:0000259" key="11">
    <source>
        <dbReference type="Pfam" id="PF00725"/>
    </source>
</evidence>
<dbReference type="Pfam" id="PF02737">
    <property type="entry name" value="3HCDH_N"/>
    <property type="match status" value="1"/>
</dbReference>
<dbReference type="GO" id="GO:0006635">
    <property type="term" value="P:fatty acid beta-oxidation"/>
    <property type="evidence" value="ECO:0007669"/>
    <property type="project" value="UniProtKB-UniPathway"/>
</dbReference>
<dbReference type="UniPathway" id="UPA00659"/>
<dbReference type="PANTHER" id="PTHR43612:SF3">
    <property type="entry name" value="TRIFUNCTIONAL ENZYME SUBUNIT ALPHA, MITOCHONDRIAL"/>
    <property type="match status" value="1"/>
</dbReference>
<dbReference type="OrthoDB" id="9771883at2"/>
<accession>A0A1G8KXJ1</accession>
<dbReference type="AlphaFoldDB" id="A0A1G8KXJ1"/>
<reference evidence="13 14" key="1">
    <citation type="submission" date="2016-10" db="EMBL/GenBank/DDBJ databases">
        <authorList>
            <person name="de Groot N.N."/>
        </authorList>
    </citation>
    <scope>NUCLEOTIDE SEQUENCE [LARGE SCALE GENOMIC DNA]</scope>
    <source>
        <strain evidence="13 14">DSM 28010</strain>
    </source>
</reference>
<feature type="domain" description="3-hydroxyacyl-CoA dehydrogenase C-terminal" evidence="11">
    <location>
        <begin position="509"/>
        <end position="604"/>
    </location>
</feature>
<protein>
    <submittedName>
        <fullName evidence="13">3-hydroxyacyl-CoA dehydrogenase / enoyl-CoA hydratase / 3-hydroxybutyryl-CoA epimerase</fullName>
    </submittedName>
</protein>
<keyword evidence="6" id="KW-0520">NAD</keyword>
<keyword evidence="9" id="KW-0511">Multifunctional enzyme</keyword>
<dbReference type="GO" id="GO:0004300">
    <property type="term" value="F:enoyl-CoA hydratase activity"/>
    <property type="evidence" value="ECO:0007669"/>
    <property type="project" value="TreeGrafter"/>
</dbReference>
<dbReference type="CDD" id="cd06558">
    <property type="entry name" value="crotonase-like"/>
    <property type="match status" value="1"/>
</dbReference>
<keyword evidence="5" id="KW-0560">Oxidoreductase</keyword>
<keyword evidence="3" id="KW-0276">Fatty acid metabolism</keyword>
<dbReference type="Gene3D" id="3.40.50.720">
    <property type="entry name" value="NAD(P)-binding Rossmann-like Domain"/>
    <property type="match status" value="1"/>
</dbReference>
<comment type="similarity">
    <text evidence="2">In the central section; belongs to the 3-hydroxyacyl-CoA dehydrogenase family.</text>
</comment>
<sequence>MTDFTIQKDAEGIATITWDCPGKSMNVMSGEALEELNACIDDALADEAVKGVVITSAKADFAGGMDLNVLAEMKAQAGDNPAKGLFDGIMQMHGLLRKIELAGMDPKTKKGGKPIAAALPGTAVGIGLELPLATHRIFAADNPKAKIGLPEIMVGIFPGAGGTTRLARKLGAMAASPFLLEGKLLDPKKAKGAGLIDEVVDDPVAAARDWVLNATDADLVKPWDAKGYKMPGGAPYNPAGFPTFVGASAMVNGKTKGAFPAAKALLSAVYEGALVPFDTALKIEARWFTNVLMNPSSSAMIRSLFLNKEALEKGANRPEAPDQRVKKLGVLGAGMMGAGIALVSAQAGIEVVLIDAKQDAADKGKAYTEAYLDKGMKRGKVTEEKKQQMLSLITPTTDYAMLDGCDLIIEAVFEDMGVKAEVTKKALAAVGPDCIYASNTSTLPITELAKASDNPEQFIGIHFFSPVEKMLLVEIIKGEKTGDRATAKALDYVRQIRKTPIVVNDARFFYCNRCIIPYINEGMRMVKEGVAPALIDNAARMLGFPVGPLQLVDETSIDLGAKIARATKAAMGNAYPDDEVDEIIFFMEGEGRLGRKSKGGFFDYDESGKRQGYWAGLEDKYPRLETQPDLIEVQHRLMFAQVLEAVRALEENVLMDIREGDVGAILAWGFAPWSGGPFSWLDILGAEYAAERCDQLQAAYGDRFACPDLLRDMADKGQSFYGRFGSEAKAA</sequence>
<evidence type="ECO:0000259" key="12">
    <source>
        <dbReference type="Pfam" id="PF02737"/>
    </source>
</evidence>
<keyword evidence="14" id="KW-1185">Reference proteome</keyword>
<dbReference type="SUPFAM" id="SSF52096">
    <property type="entry name" value="ClpP/crotonase"/>
    <property type="match status" value="1"/>
</dbReference>
<evidence type="ECO:0000256" key="10">
    <source>
        <dbReference type="ARBA" id="ARBA00049556"/>
    </source>
</evidence>
<evidence type="ECO:0000256" key="4">
    <source>
        <dbReference type="ARBA" id="ARBA00022963"/>
    </source>
</evidence>
<evidence type="ECO:0000256" key="1">
    <source>
        <dbReference type="ARBA" id="ARBA00005005"/>
    </source>
</evidence>
<evidence type="ECO:0000256" key="8">
    <source>
        <dbReference type="ARBA" id="ARBA00023239"/>
    </source>
</evidence>
<dbReference type="InterPro" id="IPR036291">
    <property type="entry name" value="NAD(P)-bd_dom_sf"/>
</dbReference>
<evidence type="ECO:0000256" key="5">
    <source>
        <dbReference type="ARBA" id="ARBA00023002"/>
    </source>
</evidence>
<dbReference type="Proteomes" id="UP000199340">
    <property type="component" value="Unassembled WGS sequence"/>
</dbReference>